<feature type="region of interest" description="Disordered" evidence="1">
    <location>
        <begin position="153"/>
        <end position="177"/>
    </location>
</feature>
<sequence length="285" mass="31470">MPAHRHAPSLDHENSCSECQRYLIIKFAIGGQSAGHFYIQCNKCKFFYAFPRRDAPPTVAHVPPPPNYVLPSLARPASQSSSRHSTPSSSQASRPLQVLGKRKSSDGSLCAATSQRCGRKASPTCAYSRCKTHCIVEKTGCLAVGHQREWLTDRQRQKHRVYAPSRRTPTPPPPPSLHLPSLSPHSNHVLNTATRLYELPSIPLQRDTMADFLQNDAYHEHMDDLAQDEELRQLLGSPALSTSAVTNEERDEANLALGIALSKCHAEAASTLAMLSSSACYPRRR</sequence>
<evidence type="ECO:0000256" key="1">
    <source>
        <dbReference type="SAM" id="MobiDB-lite"/>
    </source>
</evidence>
<proteinExistence type="predicted"/>
<feature type="region of interest" description="Disordered" evidence="1">
    <location>
        <begin position="70"/>
        <end position="100"/>
    </location>
</feature>
<gene>
    <name evidence="2" type="ORF">GGX14DRAFT_561837</name>
</gene>
<organism evidence="2 3">
    <name type="scientific">Mycena pura</name>
    <dbReference type="NCBI Taxonomy" id="153505"/>
    <lineage>
        <taxon>Eukaryota</taxon>
        <taxon>Fungi</taxon>
        <taxon>Dikarya</taxon>
        <taxon>Basidiomycota</taxon>
        <taxon>Agaricomycotina</taxon>
        <taxon>Agaricomycetes</taxon>
        <taxon>Agaricomycetidae</taxon>
        <taxon>Agaricales</taxon>
        <taxon>Marasmiineae</taxon>
        <taxon>Mycenaceae</taxon>
        <taxon>Mycena</taxon>
    </lineage>
</organism>
<comment type="caution">
    <text evidence="2">The sequence shown here is derived from an EMBL/GenBank/DDBJ whole genome shotgun (WGS) entry which is preliminary data.</text>
</comment>
<evidence type="ECO:0000313" key="3">
    <source>
        <dbReference type="Proteomes" id="UP001219525"/>
    </source>
</evidence>
<name>A0AAD6VMD7_9AGAR</name>
<accession>A0AAD6VMD7</accession>
<protein>
    <submittedName>
        <fullName evidence="2">Uncharacterized protein</fullName>
    </submittedName>
</protein>
<dbReference type="Proteomes" id="UP001219525">
    <property type="component" value="Unassembled WGS sequence"/>
</dbReference>
<feature type="compositionally biased region" description="Low complexity" evidence="1">
    <location>
        <begin position="74"/>
        <end position="95"/>
    </location>
</feature>
<reference evidence="2" key="1">
    <citation type="submission" date="2023-03" db="EMBL/GenBank/DDBJ databases">
        <title>Massive genome expansion in bonnet fungi (Mycena s.s.) driven by repeated elements and novel gene families across ecological guilds.</title>
        <authorList>
            <consortium name="Lawrence Berkeley National Laboratory"/>
            <person name="Harder C.B."/>
            <person name="Miyauchi S."/>
            <person name="Viragh M."/>
            <person name="Kuo A."/>
            <person name="Thoen E."/>
            <person name="Andreopoulos B."/>
            <person name="Lu D."/>
            <person name="Skrede I."/>
            <person name="Drula E."/>
            <person name="Henrissat B."/>
            <person name="Morin E."/>
            <person name="Kohler A."/>
            <person name="Barry K."/>
            <person name="LaButti K."/>
            <person name="Morin E."/>
            <person name="Salamov A."/>
            <person name="Lipzen A."/>
            <person name="Mereny Z."/>
            <person name="Hegedus B."/>
            <person name="Baldrian P."/>
            <person name="Stursova M."/>
            <person name="Weitz H."/>
            <person name="Taylor A."/>
            <person name="Grigoriev I.V."/>
            <person name="Nagy L.G."/>
            <person name="Martin F."/>
            <person name="Kauserud H."/>
        </authorList>
    </citation>
    <scope>NUCLEOTIDE SEQUENCE</scope>
    <source>
        <strain evidence="2">9144</strain>
    </source>
</reference>
<dbReference type="EMBL" id="JARJCW010000014">
    <property type="protein sequence ID" value="KAJ7217320.1"/>
    <property type="molecule type" value="Genomic_DNA"/>
</dbReference>
<evidence type="ECO:0000313" key="2">
    <source>
        <dbReference type="EMBL" id="KAJ7217320.1"/>
    </source>
</evidence>
<keyword evidence="3" id="KW-1185">Reference proteome</keyword>
<dbReference type="AlphaFoldDB" id="A0AAD6VMD7"/>